<gene>
    <name evidence="1" type="ORF">RHMOL_Rhmol09G0036400</name>
</gene>
<protein>
    <submittedName>
        <fullName evidence="1">Uncharacterized protein</fullName>
    </submittedName>
</protein>
<comment type="caution">
    <text evidence="1">The sequence shown here is derived from an EMBL/GenBank/DDBJ whole genome shotgun (WGS) entry which is preliminary data.</text>
</comment>
<accession>A0ACC0MB96</accession>
<evidence type="ECO:0000313" key="2">
    <source>
        <dbReference type="Proteomes" id="UP001062846"/>
    </source>
</evidence>
<name>A0ACC0MB96_RHOML</name>
<evidence type="ECO:0000313" key="1">
    <source>
        <dbReference type="EMBL" id="KAI8537598.1"/>
    </source>
</evidence>
<reference evidence="1" key="1">
    <citation type="submission" date="2022-02" db="EMBL/GenBank/DDBJ databases">
        <title>Plant Genome Project.</title>
        <authorList>
            <person name="Zhang R.-G."/>
        </authorList>
    </citation>
    <scope>NUCLEOTIDE SEQUENCE</scope>
    <source>
        <strain evidence="1">AT1</strain>
    </source>
</reference>
<dbReference type="Proteomes" id="UP001062846">
    <property type="component" value="Chromosome 9"/>
</dbReference>
<keyword evidence="2" id="KW-1185">Reference proteome</keyword>
<proteinExistence type="predicted"/>
<sequence>MGNKAGRDNHRGPHPQLSTLAESVGKMGDRGDEGPSEMVRLSQLPTINLMVDLNDAGCRRRRRRQLSSLMSISEEADANPDQEDAISSFSPNEPAQSNSAVLQEIRATMAIGSQLGIIFRPNDDVILGKMIEIEAQEYSALLEKDARG</sequence>
<organism evidence="1 2">
    <name type="scientific">Rhododendron molle</name>
    <name type="common">Chinese azalea</name>
    <name type="synonym">Azalea mollis</name>
    <dbReference type="NCBI Taxonomy" id="49168"/>
    <lineage>
        <taxon>Eukaryota</taxon>
        <taxon>Viridiplantae</taxon>
        <taxon>Streptophyta</taxon>
        <taxon>Embryophyta</taxon>
        <taxon>Tracheophyta</taxon>
        <taxon>Spermatophyta</taxon>
        <taxon>Magnoliopsida</taxon>
        <taxon>eudicotyledons</taxon>
        <taxon>Gunneridae</taxon>
        <taxon>Pentapetalae</taxon>
        <taxon>asterids</taxon>
        <taxon>Ericales</taxon>
        <taxon>Ericaceae</taxon>
        <taxon>Ericoideae</taxon>
        <taxon>Rhodoreae</taxon>
        <taxon>Rhododendron</taxon>
    </lineage>
</organism>
<dbReference type="EMBL" id="CM046396">
    <property type="protein sequence ID" value="KAI8537598.1"/>
    <property type="molecule type" value="Genomic_DNA"/>
</dbReference>